<evidence type="ECO:0000313" key="2">
    <source>
        <dbReference type="EMBL" id="REK71440.1"/>
    </source>
</evidence>
<dbReference type="EMBL" id="QUBQ01000005">
    <property type="protein sequence ID" value="REK71440.1"/>
    <property type="molecule type" value="Genomic_DNA"/>
</dbReference>
<dbReference type="AlphaFoldDB" id="A0A371P7F0"/>
<feature type="transmembrane region" description="Helical" evidence="1">
    <location>
        <begin position="136"/>
        <end position="158"/>
    </location>
</feature>
<dbReference type="RefSeq" id="WP_116048662.1">
    <property type="nucleotide sequence ID" value="NZ_QUBQ01000005.1"/>
</dbReference>
<organism evidence="2 3">
    <name type="scientific">Paenibacillus paeoniae</name>
    <dbReference type="NCBI Taxonomy" id="2292705"/>
    <lineage>
        <taxon>Bacteria</taxon>
        <taxon>Bacillati</taxon>
        <taxon>Bacillota</taxon>
        <taxon>Bacilli</taxon>
        <taxon>Bacillales</taxon>
        <taxon>Paenibacillaceae</taxon>
        <taxon>Paenibacillus</taxon>
    </lineage>
</organism>
<feature type="transmembrane region" description="Helical" evidence="1">
    <location>
        <begin position="170"/>
        <end position="187"/>
    </location>
</feature>
<gene>
    <name evidence="2" type="ORF">DX130_20765</name>
</gene>
<comment type="caution">
    <text evidence="2">The sequence shown here is derived from an EMBL/GenBank/DDBJ whole genome shotgun (WGS) entry which is preliminary data.</text>
</comment>
<reference evidence="2 3" key="1">
    <citation type="submission" date="2018-08" db="EMBL/GenBank/DDBJ databases">
        <title>Paenibacillus sp. M4BSY-1, whole genome shotgun sequence.</title>
        <authorList>
            <person name="Tuo L."/>
        </authorList>
    </citation>
    <scope>NUCLEOTIDE SEQUENCE [LARGE SCALE GENOMIC DNA]</scope>
    <source>
        <strain evidence="2 3">M4BSY-1</strain>
    </source>
</reference>
<feature type="transmembrane region" description="Helical" evidence="1">
    <location>
        <begin position="207"/>
        <end position="228"/>
    </location>
</feature>
<keyword evidence="3" id="KW-1185">Reference proteome</keyword>
<dbReference type="Proteomes" id="UP000261905">
    <property type="component" value="Unassembled WGS sequence"/>
</dbReference>
<dbReference type="OrthoDB" id="2388713at2"/>
<keyword evidence="1" id="KW-0812">Transmembrane</keyword>
<feature type="transmembrane region" description="Helical" evidence="1">
    <location>
        <begin position="66"/>
        <end position="86"/>
    </location>
</feature>
<protein>
    <submittedName>
        <fullName evidence="2">Uncharacterized protein</fullName>
    </submittedName>
</protein>
<evidence type="ECO:0000256" key="1">
    <source>
        <dbReference type="SAM" id="Phobius"/>
    </source>
</evidence>
<feature type="transmembrane region" description="Helical" evidence="1">
    <location>
        <begin position="93"/>
        <end position="116"/>
    </location>
</feature>
<keyword evidence="1" id="KW-0472">Membrane</keyword>
<accession>A0A371P7F0</accession>
<proteinExistence type="predicted"/>
<keyword evidence="1" id="KW-1133">Transmembrane helix</keyword>
<name>A0A371P7F0_9BACL</name>
<evidence type="ECO:0000313" key="3">
    <source>
        <dbReference type="Proteomes" id="UP000261905"/>
    </source>
</evidence>
<feature type="transmembrane region" description="Helical" evidence="1">
    <location>
        <begin position="24"/>
        <end position="46"/>
    </location>
</feature>
<sequence length="239" mass="26503">MTTKRKHPVFIVAKNLWSGYRISLIAYWSIFTAIFIGIQLGLPIHLSKEMEIGQGIWSGAGISPKLYLLILGILLTPLSLSSFVSSGITRKHFVGGAVLFSMLMSLISALIMTVGFPVERLLTEWFGGQEILVKPLLLQVGVEFFLGFLGYFAIGWMIGSSFYRFNWQTGIAVSILSLIPIILIEMVGGTGPSELFGYTFTMPSMSFIVEMLLILLIAVIVMTINYGMHRTVAIKRKLI</sequence>